<reference evidence="4 5" key="1">
    <citation type="submission" date="2018-10" db="EMBL/GenBank/DDBJ databases">
        <title>Kocuria sp. M5W7-7, whole genome shotgun sequence.</title>
        <authorList>
            <person name="Tuo L."/>
        </authorList>
    </citation>
    <scope>NUCLEOTIDE SEQUENCE [LARGE SCALE GENOMIC DNA]</scope>
    <source>
        <strain evidence="4 5">M5W7-7</strain>
    </source>
</reference>
<feature type="DNA-binding region" description="H-T-H motif" evidence="2">
    <location>
        <begin position="27"/>
        <end position="46"/>
    </location>
</feature>
<sequence>MKGQRTQQRILTAARSAFAERGYDGVSVRSVATAAGVDQALVHRYFGTKQELFLAATEVPRQMGEVVQGAMQKPDEELGAALVEAALRTWDSEVSAALISTARTVLASAEAAPVVRDVVLGTILRDLPARIGARYGEGEKRVSLVATQMVGLLVARKLVGLEPLRSMPIEELTVMIGPTVQRYLTGDLEGIQPEE</sequence>
<evidence type="ECO:0000259" key="3">
    <source>
        <dbReference type="PROSITE" id="PS50977"/>
    </source>
</evidence>
<dbReference type="SUPFAM" id="SSF46689">
    <property type="entry name" value="Homeodomain-like"/>
    <property type="match status" value="1"/>
</dbReference>
<proteinExistence type="predicted"/>
<dbReference type="Proteomes" id="UP000270616">
    <property type="component" value="Unassembled WGS sequence"/>
</dbReference>
<gene>
    <name evidence="4" type="ORF">EDL96_11830</name>
</gene>
<dbReference type="InterPro" id="IPR036271">
    <property type="entry name" value="Tet_transcr_reg_TetR-rel_C_sf"/>
</dbReference>
<keyword evidence="1 2" id="KW-0238">DNA-binding</keyword>
<evidence type="ECO:0000313" key="5">
    <source>
        <dbReference type="Proteomes" id="UP000270616"/>
    </source>
</evidence>
<keyword evidence="5" id="KW-1185">Reference proteome</keyword>
<dbReference type="OrthoDB" id="3210235at2"/>
<dbReference type="Gene3D" id="1.10.357.10">
    <property type="entry name" value="Tetracycline Repressor, domain 2"/>
    <property type="match status" value="1"/>
</dbReference>
<dbReference type="GO" id="GO:0003700">
    <property type="term" value="F:DNA-binding transcription factor activity"/>
    <property type="evidence" value="ECO:0007669"/>
    <property type="project" value="TreeGrafter"/>
</dbReference>
<evidence type="ECO:0000256" key="2">
    <source>
        <dbReference type="PROSITE-ProRule" id="PRU00335"/>
    </source>
</evidence>
<dbReference type="EMBL" id="RKMF01000016">
    <property type="protein sequence ID" value="ROZ61967.1"/>
    <property type="molecule type" value="Genomic_DNA"/>
</dbReference>
<dbReference type="PRINTS" id="PR00455">
    <property type="entry name" value="HTHTETR"/>
</dbReference>
<dbReference type="Gene3D" id="1.10.10.60">
    <property type="entry name" value="Homeodomain-like"/>
    <property type="match status" value="1"/>
</dbReference>
<comment type="caution">
    <text evidence="4">The sequence shown here is derived from an EMBL/GenBank/DDBJ whole genome shotgun (WGS) entry which is preliminary data.</text>
</comment>
<dbReference type="Pfam" id="PF00440">
    <property type="entry name" value="TetR_N"/>
    <property type="match status" value="1"/>
</dbReference>
<dbReference type="AlphaFoldDB" id="A0A3N3ZRA3"/>
<evidence type="ECO:0000256" key="1">
    <source>
        <dbReference type="ARBA" id="ARBA00023125"/>
    </source>
</evidence>
<dbReference type="InterPro" id="IPR050109">
    <property type="entry name" value="HTH-type_TetR-like_transc_reg"/>
</dbReference>
<dbReference type="PROSITE" id="PS50977">
    <property type="entry name" value="HTH_TETR_2"/>
    <property type="match status" value="1"/>
</dbReference>
<protein>
    <submittedName>
        <fullName evidence="4">TetR/AcrR family transcriptional regulator</fullName>
    </submittedName>
</protein>
<organism evidence="4 5">
    <name type="scientific">Kocuria soli</name>
    <dbReference type="NCBI Taxonomy" id="2485125"/>
    <lineage>
        <taxon>Bacteria</taxon>
        <taxon>Bacillati</taxon>
        <taxon>Actinomycetota</taxon>
        <taxon>Actinomycetes</taxon>
        <taxon>Micrococcales</taxon>
        <taxon>Micrococcaceae</taxon>
        <taxon>Kocuria</taxon>
    </lineage>
</organism>
<dbReference type="RefSeq" id="WP_123826378.1">
    <property type="nucleotide sequence ID" value="NZ_RKMF01000016.1"/>
</dbReference>
<dbReference type="InterPro" id="IPR009057">
    <property type="entry name" value="Homeodomain-like_sf"/>
</dbReference>
<dbReference type="SUPFAM" id="SSF48498">
    <property type="entry name" value="Tetracyclin repressor-like, C-terminal domain"/>
    <property type="match status" value="1"/>
</dbReference>
<feature type="domain" description="HTH tetR-type" evidence="3">
    <location>
        <begin position="4"/>
        <end position="64"/>
    </location>
</feature>
<name>A0A3N3ZRA3_9MICC</name>
<dbReference type="GO" id="GO:0000976">
    <property type="term" value="F:transcription cis-regulatory region binding"/>
    <property type="evidence" value="ECO:0007669"/>
    <property type="project" value="TreeGrafter"/>
</dbReference>
<evidence type="ECO:0000313" key="4">
    <source>
        <dbReference type="EMBL" id="ROZ61967.1"/>
    </source>
</evidence>
<dbReference type="Pfam" id="PF17920">
    <property type="entry name" value="TetR_C_16"/>
    <property type="match status" value="1"/>
</dbReference>
<accession>A0A3N3ZRA3</accession>
<dbReference type="InterPro" id="IPR041678">
    <property type="entry name" value="TetR_C_16"/>
</dbReference>
<dbReference type="PANTHER" id="PTHR30055:SF235">
    <property type="entry name" value="TRANSCRIPTIONAL REGULATORY PROTEIN"/>
    <property type="match status" value="1"/>
</dbReference>
<dbReference type="InterPro" id="IPR001647">
    <property type="entry name" value="HTH_TetR"/>
</dbReference>
<dbReference type="PANTHER" id="PTHR30055">
    <property type="entry name" value="HTH-TYPE TRANSCRIPTIONAL REGULATOR RUTR"/>
    <property type="match status" value="1"/>
</dbReference>